<dbReference type="PANTHER" id="PTHR30457:SF12">
    <property type="entry name" value="5'_3'-NUCLEOTIDASE SURE"/>
    <property type="match status" value="1"/>
</dbReference>
<evidence type="ECO:0000256" key="4">
    <source>
        <dbReference type="ARBA" id="ARBA00011062"/>
    </source>
</evidence>
<dbReference type="GO" id="GO:0008253">
    <property type="term" value="F:5'-nucleotidase activity"/>
    <property type="evidence" value="ECO:0007669"/>
    <property type="project" value="UniProtKB-UniRule"/>
</dbReference>
<evidence type="ECO:0000256" key="5">
    <source>
        <dbReference type="ARBA" id="ARBA00022490"/>
    </source>
</evidence>
<comment type="function">
    <text evidence="9">Nucleotidase that shows phosphatase activity on nucleoside 5'-monophosphates.</text>
</comment>
<dbReference type="EMBL" id="FIZP01000001">
    <property type="protein sequence ID" value="CZE45926.1"/>
    <property type="molecule type" value="Genomic_DNA"/>
</dbReference>
<dbReference type="NCBIfam" id="NF001494">
    <property type="entry name" value="PRK00346.2-4"/>
    <property type="match status" value="1"/>
</dbReference>
<feature type="binding site" evidence="9">
    <location>
        <position position="93"/>
    </location>
    <ligand>
        <name>a divalent metal cation</name>
        <dbReference type="ChEBI" id="CHEBI:60240"/>
    </ligand>
</feature>
<comment type="cofactor">
    <cofactor evidence="2">
        <name>Mg(2+)</name>
        <dbReference type="ChEBI" id="CHEBI:18420"/>
    </cofactor>
</comment>
<feature type="binding site" evidence="9">
    <location>
        <position position="10"/>
    </location>
    <ligand>
        <name>a divalent metal cation</name>
        <dbReference type="ChEBI" id="CHEBI:60240"/>
    </ligand>
</feature>
<dbReference type="InterPro" id="IPR002828">
    <property type="entry name" value="SurE-like_Pase/nucleotidase"/>
</dbReference>
<dbReference type="Proteomes" id="UP000069632">
    <property type="component" value="Unassembled WGS sequence"/>
</dbReference>
<feature type="binding site" evidence="9">
    <location>
        <position position="40"/>
    </location>
    <ligand>
        <name>a divalent metal cation</name>
        <dbReference type="ChEBI" id="CHEBI:60240"/>
    </ligand>
</feature>
<evidence type="ECO:0000256" key="7">
    <source>
        <dbReference type="ARBA" id="ARBA00022741"/>
    </source>
</evidence>
<dbReference type="GO" id="GO:0004309">
    <property type="term" value="F:exopolyphosphatase activity"/>
    <property type="evidence" value="ECO:0007669"/>
    <property type="project" value="TreeGrafter"/>
</dbReference>
<dbReference type="SUPFAM" id="SSF64167">
    <property type="entry name" value="SurE-like"/>
    <property type="match status" value="1"/>
</dbReference>
<evidence type="ECO:0000259" key="10">
    <source>
        <dbReference type="Pfam" id="PF01975"/>
    </source>
</evidence>
<organism evidence="11 12">
    <name type="scientific">Campylobacter geochelonis</name>
    <dbReference type="NCBI Taxonomy" id="1780362"/>
    <lineage>
        <taxon>Bacteria</taxon>
        <taxon>Pseudomonadati</taxon>
        <taxon>Campylobacterota</taxon>
        <taxon>Epsilonproteobacteria</taxon>
        <taxon>Campylobacterales</taxon>
        <taxon>Campylobacteraceae</taxon>
        <taxon>Campylobacter</taxon>
    </lineage>
</organism>
<dbReference type="GO" id="GO:0000166">
    <property type="term" value="F:nucleotide binding"/>
    <property type="evidence" value="ECO:0007669"/>
    <property type="project" value="UniProtKB-KW"/>
</dbReference>
<dbReference type="GO" id="GO:0008254">
    <property type="term" value="F:3'-nucleotidase activity"/>
    <property type="evidence" value="ECO:0007669"/>
    <property type="project" value="TreeGrafter"/>
</dbReference>
<dbReference type="InterPro" id="IPR030048">
    <property type="entry name" value="SurE"/>
</dbReference>
<keyword evidence="6 9" id="KW-0479">Metal-binding</keyword>
<keyword evidence="5 9" id="KW-0963">Cytoplasm</keyword>
<reference evidence="11 12" key="1">
    <citation type="submission" date="2016-02" db="EMBL/GenBank/DDBJ databases">
        <authorList>
            <consortium name="Pathogen Informatics"/>
        </authorList>
    </citation>
    <scope>NUCLEOTIDE SEQUENCE [LARGE SCALE GENOMIC DNA]</scope>
    <source>
        <strain evidence="11 12">RC20</strain>
    </source>
</reference>
<dbReference type="Gene3D" id="3.40.1210.10">
    <property type="entry name" value="Survival protein SurE-like phosphatase/nucleotidase"/>
    <property type="match status" value="1"/>
</dbReference>
<dbReference type="AlphaFoldDB" id="A0A128EA88"/>
<comment type="cofactor">
    <cofactor evidence="9">
        <name>a divalent metal cation</name>
        <dbReference type="ChEBI" id="CHEBI:60240"/>
    </cofactor>
    <text evidence="9">Binds 1 divalent metal cation per subunit.</text>
</comment>
<accession>A0A128EA88</accession>
<gene>
    <name evidence="9 11" type="primary">surE</name>
    <name evidence="11" type="ORF">ERS672216_00105</name>
</gene>
<dbReference type="GO" id="GO:0046872">
    <property type="term" value="F:metal ion binding"/>
    <property type="evidence" value="ECO:0007669"/>
    <property type="project" value="UniProtKB-UniRule"/>
</dbReference>
<dbReference type="GO" id="GO:0005737">
    <property type="term" value="C:cytoplasm"/>
    <property type="evidence" value="ECO:0007669"/>
    <property type="project" value="UniProtKB-SubCell"/>
</dbReference>
<dbReference type="HAMAP" id="MF_00060">
    <property type="entry name" value="SurE"/>
    <property type="match status" value="1"/>
</dbReference>
<comment type="similarity">
    <text evidence="4 9">Belongs to the SurE nucleotidase family.</text>
</comment>
<keyword evidence="7 9" id="KW-0547">Nucleotide-binding</keyword>
<evidence type="ECO:0000256" key="2">
    <source>
        <dbReference type="ARBA" id="ARBA00001946"/>
    </source>
</evidence>
<comment type="subcellular location">
    <subcellularLocation>
        <location evidence="3 9">Cytoplasm</location>
    </subcellularLocation>
</comment>
<dbReference type="OrthoDB" id="9780815at2"/>
<feature type="domain" description="Survival protein SurE-like phosphatase/nucleotidase" evidence="10">
    <location>
        <begin position="4"/>
        <end position="190"/>
    </location>
</feature>
<dbReference type="RefSeq" id="WP_075539853.1">
    <property type="nucleotide sequence ID" value="NZ_CP053844.1"/>
</dbReference>
<comment type="catalytic activity">
    <reaction evidence="1 9">
        <text>a ribonucleoside 5'-phosphate + H2O = a ribonucleoside + phosphate</text>
        <dbReference type="Rhea" id="RHEA:12484"/>
        <dbReference type="ChEBI" id="CHEBI:15377"/>
        <dbReference type="ChEBI" id="CHEBI:18254"/>
        <dbReference type="ChEBI" id="CHEBI:43474"/>
        <dbReference type="ChEBI" id="CHEBI:58043"/>
        <dbReference type="EC" id="3.1.3.5"/>
    </reaction>
</comment>
<protein>
    <recommendedName>
        <fullName evidence="9">5'-nucleotidase SurE</fullName>
        <ecNumber evidence="9">3.1.3.5</ecNumber>
    </recommendedName>
    <alternativeName>
        <fullName evidence="9">Nucleoside 5'-monophosphate phosphohydrolase</fullName>
    </alternativeName>
</protein>
<dbReference type="NCBIfam" id="TIGR00087">
    <property type="entry name" value="surE"/>
    <property type="match status" value="1"/>
</dbReference>
<evidence type="ECO:0000256" key="8">
    <source>
        <dbReference type="ARBA" id="ARBA00022801"/>
    </source>
</evidence>
<evidence type="ECO:0000313" key="11">
    <source>
        <dbReference type="EMBL" id="CZE45926.1"/>
    </source>
</evidence>
<evidence type="ECO:0000256" key="1">
    <source>
        <dbReference type="ARBA" id="ARBA00000815"/>
    </source>
</evidence>
<feature type="binding site" evidence="9">
    <location>
        <position position="9"/>
    </location>
    <ligand>
        <name>a divalent metal cation</name>
        <dbReference type="ChEBI" id="CHEBI:60240"/>
    </ligand>
</feature>
<dbReference type="FunFam" id="3.40.1210.10:FF:000001">
    <property type="entry name" value="5'/3'-nucleotidase SurE"/>
    <property type="match status" value="1"/>
</dbReference>
<evidence type="ECO:0000313" key="12">
    <source>
        <dbReference type="Proteomes" id="UP000069632"/>
    </source>
</evidence>
<proteinExistence type="inferred from homology"/>
<sequence length="256" mass="28068">MKEILITNDDGFEADGLKELARALKSIARVTVVAPSSEKSACAHSLTLTKPLRFIKLDDGFFKLDDATPADCVFLALHSLYSKKPDLIISGINHGANVAEDITYSGTCGGAMEGVLHGIPSLSISQFYLNDSLDKFGFDLACEISLKVVKNIFENGYPLPEKKFLNLNIPAVSKTDYKGLKVVAAGEKTYLTSAQVNRNPRGLEYFWLGQMNIDFDKDKNTNSDIGALVDGYASLTPITLNLTSHNELESVQKWIR</sequence>
<dbReference type="PANTHER" id="PTHR30457">
    <property type="entry name" value="5'-NUCLEOTIDASE SURE"/>
    <property type="match status" value="1"/>
</dbReference>
<evidence type="ECO:0000256" key="6">
    <source>
        <dbReference type="ARBA" id="ARBA00022723"/>
    </source>
</evidence>
<evidence type="ECO:0000256" key="3">
    <source>
        <dbReference type="ARBA" id="ARBA00004496"/>
    </source>
</evidence>
<dbReference type="Pfam" id="PF01975">
    <property type="entry name" value="SurE"/>
    <property type="match status" value="1"/>
</dbReference>
<name>A0A128EA88_9BACT</name>
<dbReference type="EC" id="3.1.3.5" evidence="9"/>
<keyword evidence="8 9" id="KW-0378">Hydrolase</keyword>
<dbReference type="InterPro" id="IPR036523">
    <property type="entry name" value="SurE-like_sf"/>
</dbReference>
<keyword evidence="12" id="KW-1185">Reference proteome</keyword>
<dbReference type="NCBIfam" id="NF001490">
    <property type="entry name" value="PRK00346.1-4"/>
    <property type="match status" value="1"/>
</dbReference>
<evidence type="ECO:0000256" key="9">
    <source>
        <dbReference type="HAMAP-Rule" id="MF_00060"/>
    </source>
</evidence>